<evidence type="ECO:0000313" key="1">
    <source>
        <dbReference type="EMBL" id="KAG0412644.1"/>
    </source>
</evidence>
<reference evidence="1 2" key="1">
    <citation type="journal article" date="2020" name="Cell">
        <title>Large-Scale Comparative Analyses of Tick Genomes Elucidate Their Genetic Diversity and Vector Capacities.</title>
        <authorList>
            <consortium name="Tick Genome and Microbiome Consortium (TIGMIC)"/>
            <person name="Jia N."/>
            <person name="Wang J."/>
            <person name="Shi W."/>
            <person name="Du L."/>
            <person name="Sun Y."/>
            <person name="Zhan W."/>
            <person name="Jiang J.F."/>
            <person name="Wang Q."/>
            <person name="Zhang B."/>
            <person name="Ji P."/>
            <person name="Bell-Sakyi L."/>
            <person name="Cui X.M."/>
            <person name="Yuan T.T."/>
            <person name="Jiang B.G."/>
            <person name="Yang W.F."/>
            <person name="Lam T.T."/>
            <person name="Chang Q.C."/>
            <person name="Ding S.J."/>
            <person name="Wang X.J."/>
            <person name="Zhu J.G."/>
            <person name="Ruan X.D."/>
            <person name="Zhao L."/>
            <person name="Wei J.T."/>
            <person name="Ye R.Z."/>
            <person name="Que T.C."/>
            <person name="Du C.H."/>
            <person name="Zhou Y.H."/>
            <person name="Cheng J.X."/>
            <person name="Dai P.F."/>
            <person name="Guo W.B."/>
            <person name="Han X.H."/>
            <person name="Huang E.J."/>
            <person name="Li L.F."/>
            <person name="Wei W."/>
            <person name="Gao Y.C."/>
            <person name="Liu J.Z."/>
            <person name="Shao H.Z."/>
            <person name="Wang X."/>
            <person name="Wang C.C."/>
            <person name="Yang T.C."/>
            <person name="Huo Q.B."/>
            <person name="Li W."/>
            <person name="Chen H.Y."/>
            <person name="Chen S.E."/>
            <person name="Zhou L.G."/>
            <person name="Ni X.B."/>
            <person name="Tian J.H."/>
            <person name="Sheng Y."/>
            <person name="Liu T."/>
            <person name="Pan Y.S."/>
            <person name="Xia L.Y."/>
            <person name="Li J."/>
            <person name="Zhao F."/>
            <person name="Cao W.C."/>
        </authorList>
    </citation>
    <scope>NUCLEOTIDE SEQUENCE [LARGE SCALE GENOMIC DNA]</scope>
    <source>
        <strain evidence="1">Iper-2018</strain>
    </source>
</reference>
<gene>
    <name evidence="1" type="ORF">HPB47_010236</name>
</gene>
<proteinExistence type="predicted"/>
<organism evidence="1 2">
    <name type="scientific">Ixodes persulcatus</name>
    <name type="common">Taiga tick</name>
    <dbReference type="NCBI Taxonomy" id="34615"/>
    <lineage>
        <taxon>Eukaryota</taxon>
        <taxon>Metazoa</taxon>
        <taxon>Ecdysozoa</taxon>
        <taxon>Arthropoda</taxon>
        <taxon>Chelicerata</taxon>
        <taxon>Arachnida</taxon>
        <taxon>Acari</taxon>
        <taxon>Parasitiformes</taxon>
        <taxon>Ixodida</taxon>
        <taxon>Ixodoidea</taxon>
        <taxon>Ixodidae</taxon>
        <taxon>Ixodinae</taxon>
        <taxon>Ixodes</taxon>
    </lineage>
</organism>
<name>A0AC60NZR9_IXOPE</name>
<protein>
    <submittedName>
        <fullName evidence="1">Uncharacterized protein</fullName>
    </submittedName>
</protein>
<sequence>MATLLPYRRGARVTRKGRTMRSEWSSQCGHRTTEDRSRKEPESSSSGISTTHYTLPSVYCLRRRLLRHHSSQTEEEPCTETDSTLGSSGSPLQRYPRHGESCLTGDHTDPDPEASSAAPRDLAHSRDVRTSDLDSSVVSSSSTSVRWTTAYPTSDFRRTLHYDSHPQRTDKPRSPATRKSRDPAAAGDTGYGETSSSEEQDSSWSRSSGRSSSSSSSSSSSGTTTASGALASVSDNRDDTDEEDRVDVRGDLGSNTEGAPFSWPPTSIHQAKLQDQEEVRETDPDTELVTSEQISSTDAEDTRSVGTEEVSEVTTASESRIDDDKAHAHYEPDVAAGTSQASAEACVEATTEGETKAEAQAVPDTCSRSQGDAEGDQSSEAGPSSAPMYLRPTIEIDTSDILHKAKPEIDEGDFGVGPSYKKMTEAEFVAQLSIHEAARTGDLHVIKLLLKSDSKRMETVDERGWTPIHLAAANGQSEVVRYLALEGADVAALDPTSYTAMHLAAMNGHNSCLEVLLKVGADVDNITADGFTPLHLAALNNYADCVRTLLSWGANLAIEDALGRTVQDMVEEYALDDVSTLLSGLWTHIDKYRQSGKQNGQSGNSRKRSTRKLVQMAASSMGQD</sequence>
<comment type="caution">
    <text evidence="1">The sequence shown here is derived from an EMBL/GenBank/DDBJ whole genome shotgun (WGS) entry which is preliminary data.</text>
</comment>
<keyword evidence="2" id="KW-1185">Reference proteome</keyword>
<accession>A0AC60NZR9</accession>
<evidence type="ECO:0000313" key="2">
    <source>
        <dbReference type="Proteomes" id="UP000805193"/>
    </source>
</evidence>
<dbReference type="EMBL" id="JABSTQ010011333">
    <property type="protein sequence ID" value="KAG0412644.1"/>
    <property type="molecule type" value="Genomic_DNA"/>
</dbReference>
<dbReference type="Proteomes" id="UP000805193">
    <property type="component" value="Unassembled WGS sequence"/>
</dbReference>